<feature type="chain" id="PRO_5038885966" evidence="4">
    <location>
        <begin position="21"/>
        <end position="444"/>
    </location>
</feature>
<dbReference type="GO" id="GO:0055085">
    <property type="term" value="P:transmembrane transport"/>
    <property type="evidence" value="ECO:0007669"/>
    <property type="project" value="InterPro"/>
</dbReference>
<dbReference type="InterPro" id="IPR006061">
    <property type="entry name" value="SBP_1_CS"/>
</dbReference>
<organism evidence="5 6">
    <name type="scientific">Paenibacillus oceani</name>
    <dbReference type="NCBI Taxonomy" id="2772510"/>
    <lineage>
        <taxon>Bacteria</taxon>
        <taxon>Bacillati</taxon>
        <taxon>Bacillota</taxon>
        <taxon>Bacilli</taxon>
        <taxon>Bacillales</taxon>
        <taxon>Paenibacillaceae</taxon>
        <taxon>Paenibacillus</taxon>
    </lineage>
</organism>
<dbReference type="Pfam" id="PF01547">
    <property type="entry name" value="SBP_bac_1"/>
    <property type="match status" value="1"/>
</dbReference>
<dbReference type="Gene3D" id="3.40.190.10">
    <property type="entry name" value="Periplasmic binding protein-like II"/>
    <property type="match status" value="1"/>
</dbReference>
<feature type="signal peptide" evidence="4">
    <location>
        <begin position="1"/>
        <end position="20"/>
    </location>
</feature>
<evidence type="ECO:0000256" key="1">
    <source>
        <dbReference type="ARBA" id="ARBA00008520"/>
    </source>
</evidence>
<dbReference type="SUPFAM" id="SSF53850">
    <property type="entry name" value="Periplasmic binding protein-like II"/>
    <property type="match status" value="1"/>
</dbReference>
<dbReference type="AlphaFoldDB" id="A0A927C7E8"/>
<dbReference type="PANTHER" id="PTHR43649">
    <property type="entry name" value="ARABINOSE-BINDING PROTEIN-RELATED"/>
    <property type="match status" value="1"/>
</dbReference>
<proteinExistence type="inferred from homology"/>
<evidence type="ECO:0000256" key="2">
    <source>
        <dbReference type="ARBA" id="ARBA00022448"/>
    </source>
</evidence>
<gene>
    <name evidence="5" type="ORF">IDH45_09615</name>
</gene>
<evidence type="ECO:0000256" key="4">
    <source>
        <dbReference type="SAM" id="SignalP"/>
    </source>
</evidence>
<keyword evidence="3 4" id="KW-0732">Signal</keyword>
<accession>A0A927C7E8</accession>
<dbReference type="PROSITE" id="PS51257">
    <property type="entry name" value="PROKAR_LIPOPROTEIN"/>
    <property type="match status" value="1"/>
</dbReference>
<name>A0A927C7E8_9BACL</name>
<comment type="similarity">
    <text evidence="1">Belongs to the bacterial solute-binding protein 1 family.</text>
</comment>
<comment type="caution">
    <text evidence="5">The sequence shown here is derived from an EMBL/GenBank/DDBJ whole genome shotgun (WGS) entry which is preliminary data.</text>
</comment>
<reference evidence="5" key="1">
    <citation type="submission" date="2020-09" db="EMBL/GenBank/DDBJ databases">
        <title>A novel bacterium of genus Paenibacillus, isolated from South China Sea.</title>
        <authorList>
            <person name="Huang H."/>
            <person name="Mo K."/>
            <person name="Hu Y."/>
        </authorList>
    </citation>
    <scope>NUCLEOTIDE SEQUENCE</scope>
    <source>
        <strain evidence="5">IB182363</strain>
    </source>
</reference>
<dbReference type="RefSeq" id="WP_190926953.1">
    <property type="nucleotide sequence ID" value="NZ_JACXJA010000010.1"/>
</dbReference>
<keyword evidence="6" id="KW-1185">Reference proteome</keyword>
<dbReference type="InterPro" id="IPR006059">
    <property type="entry name" value="SBP"/>
</dbReference>
<dbReference type="InterPro" id="IPR050490">
    <property type="entry name" value="Bact_solute-bd_prot1"/>
</dbReference>
<sequence length="444" mass="50221">MNKKYIAILISMMLAASIAAGCGKTGAVGGEEDKKEPAPIDYTQEKAEIVFYSNNGELPESFDARMGNLVRQKFPNYTIKYIQAGQGTQLTDLITTGTRFDIFYQSIGNFEAQAFPVNIQYDMTELIKKHQIDLTRLDSTVVDAVKQASGGKLYGLPVTTTNLVLYYNKDLFNKFGVPFPKDGMTWDEIMELNKKLTRVENGVQYYGFTHSPFHTLRLSPFSVPSADPATGAPAINKDERWKTFFDAFYVQPMNAPGYKDAIEKVNKIPDINAFVKEKTVGMFLYLSSLIYAWEKELQGINWDIVSMPTFKELPGVGSQSYPSYYGITQMAQNKDASAQVLKYLVSDEFQSDIARKGTMPVLNNDKVKMELGKDSFYKDRNWKAIFYNKFAPIPPKPAYDADLLTTYYTIGNQFNLGKMDLNTALRMMEEDGLKKIEAYKQKTK</sequence>
<evidence type="ECO:0000313" key="6">
    <source>
        <dbReference type="Proteomes" id="UP000639396"/>
    </source>
</evidence>
<dbReference type="Proteomes" id="UP000639396">
    <property type="component" value="Unassembled WGS sequence"/>
</dbReference>
<evidence type="ECO:0000313" key="5">
    <source>
        <dbReference type="EMBL" id="MBD2862239.1"/>
    </source>
</evidence>
<evidence type="ECO:0000256" key="3">
    <source>
        <dbReference type="ARBA" id="ARBA00022729"/>
    </source>
</evidence>
<keyword evidence="2" id="KW-0813">Transport</keyword>
<protein>
    <submittedName>
        <fullName evidence="5">Extracellular solute-binding protein</fullName>
    </submittedName>
</protein>
<dbReference type="PANTHER" id="PTHR43649:SF17">
    <property type="entry name" value="ABC TRANSPORTER SOLUTE BINDING PROTEIN-SUGAR TRANSPORT"/>
    <property type="match status" value="1"/>
</dbReference>
<dbReference type="EMBL" id="JACXJA010000010">
    <property type="protein sequence ID" value="MBD2862239.1"/>
    <property type="molecule type" value="Genomic_DNA"/>
</dbReference>
<dbReference type="PROSITE" id="PS01037">
    <property type="entry name" value="SBP_BACTERIAL_1"/>
    <property type="match status" value="1"/>
</dbReference>